<proteinExistence type="predicted"/>
<dbReference type="VEuPathDB" id="FungiDB:ACLA_017210"/>
<keyword evidence="1" id="KW-1133">Transmembrane helix</keyword>
<feature type="transmembrane region" description="Helical" evidence="1">
    <location>
        <begin position="250"/>
        <end position="274"/>
    </location>
</feature>
<dbReference type="AlphaFoldDB" id="A1CC06"/>
<evidence type="ECO:0000256" key="1">
    <source>
        <dbReference type="SAM" id="Phobius"/>
    </source>
</evidence>
<dbReference type="OrthoDB" id="5086500at2759"/>
<dbReference type="GeneID" id="4706774"/>
<dbReference type="InterPro" id="IPR046536">
    <property type="entry name" value="DUF6601"/>
</dbReference>
<dbReference type="HOGENOM" id="CLU_043687_0_0_1"/>
<keyword evidence="1" id="KW-0472">Membrane</keyword>
<dbReference type="EMBL" id="DS027049">
    <property type="protein sequence ID" value="EAW13274.1"/>
    <property type="molecule type" value="Genomic_DNA"/>
</dbReference>
<gene>
    <name evidence="2" type="ORF">ACLA_017210</name>
</gene>
<keyword evidence="1" id="KW-0812">Transmembrane</keyword>
<dbReference type="eggNOG" id="ENOG502RZMB">
    <property type="taxonomic scope" value="Eukaryota"/>
</dbReference>
<evidence type="ECO:0000313" key="2">
    <source>
        <dbReference type="EMBL" id="EAW13274.1"/>
    </source>
</evidence>
<organism evidence="2 3">
    <name type="scientific">Aspergillus clavatus (strain ATCC 1007 / CBS 513.65 / DSM 816 / NCTC 3887 / NRRL 1 / QM 1276 / 107)</name>
    <dbReference type="NCBI Taxonomy" id="344612"/>
    <lineage>
        <taxon>Eukaryota</taxon>
        <taxon>Fungi</taxon>
        <taxon>Dikarya</taxon>
        <taxon>Ascomycota</taxon>
        <taxon>Pezizomycotina</taxon>
        <taxon>Eurotiomycetes</taxon>
        <taxon>Eurotiomycetidae</taxon>
        <taxon>Eurotiales</taxon>
        <taxon>Aspergillaceae</taxon>
        <taxon>Aspergillus</taxon>
        <taxon>Aspergillus subgen. Fumigati</taxon>
    </lineage>
</organism>
<dbReference type="PANTHER" id="PTHR34414:SF1">
    <property type="entry name" value="SUBTILISIN-LIKE SERINE PROTEASE"/>
    <property type="match status" value="1"/>
</dbReference>
<evidence type="ECO:0008006" key="4">
    <source>
        <dbReference type="Google" id="ProtNLM"/>
    </source>
</evidence>
<dbReference type="OMA" id="ERNFAWM"/>
<dbReference type="STRING" id="344612.A1CC06"/>
<sequence>MLTLPTISRTPTHHVFLVQDDIQAFLNHDLDLSRVNKIHHLLWMAGRPMNARPLQRQKMEGYEIVPTERADLHLLKFSTSLLIKPLPEYLLSHRFWTRYLCPSKTLHESACGLLLSYMWLVCTPLDLRLAQEHHLLPQEITWLAWRDLIASFYAHVDVNALDQVNPRYHFGELRLGRINTIYRVRFFLSHFIRGYLYGYNRYVVFYERNFAWMLMIFATFSLVLSAMQVAADVPRLNDSVAFQNTTYGVVIFSIVIVAVFLGVLGVLFGAIYLFNMVAAISHCRTERCRRERLSKERKARSS</sequence>
<dbReference type="KEGG" id="act:ACLA_017210"/>
<dbReference type="RefSeq" id="XP_001274700.1">
    <property type="nucleotide sequence ID" value="XM_001274699.1"/>
</dbReference>
<protein>
    <recommendedName>
        <fullName evidence="4">Subtilisin-like serine protease</fullName>
    </recommendedName>
</protein>
<feature type="transmembrane region" description="Helical" evidence="1">
    <location>
        <begin position="210"/>
        <end position="230"/>
    </location>
</feature>
<dbReference type="PANTHER" id="PTHR34414">
    <property type="entry name" value="HET DOMAIN-CONTAINING PROTEIN-RELATED"/>
    <property type="match status" value="1"/>
</dbReference>
<dbReference type="Pfam" id="PF20246">
    <property type="entry name" value="DUF6601"/>
    <property type="match status" value="1"/>
</dbReference>
<accession>A1CC06</accession>
<evidence type="ECO:0000313" key="3">
    <source>
        <dbReference type="Proteomes" id="UP000006701"/>
    </source>
</evidence>
<name>A1CC06_ASPCL</name>
<dbReference type="Proteomes" id="UP000006701">
    <property type="component" value="Unassembled WGS sequence"/>
</dbReference>
<keyword evidence="3" id="KW-1185">Reference proteome</keyword>
<reference evidence="2 3" key="1">
    <citation type="journal article" date="2008" name="PLoS Genet.">
        <title>Genomic islands in the pathogenic filamentous fungus Aspergillus fumigatus.</title>
        <authorList>
            <person name="Fedorova N.D."/>
            <person name="Khaldi N."/>
            <person name="Joardar V.S."/>
            <person name="Maiti R."/>
            <person name="Amedeo P."/>
            <person name="Anderson M.J."/>
            <person name="Crabtree J."/>
            <person name="Silva J.C."/>
            <person name="Badger J.H."/>
            <person name="Albarraq A."/>
            <person name="Angiuoli S."/>
            <person name="Bussey H."/>
            <person name="Bowyer P."/>
            <person name="Cotty P.J."/>
            <person name="Dyer P.S."/>
            <person name="Egan A."/>
            <person name="Galens K."/>
            <person name="Fraser-Liggett C.M."/>
            <person name="Haas B.J."/>
            <person name="Inman J.M."/>
            <person name="Kent R."/>
            <person name="Lemieux S."/>
            <person name="Malavazi I."/>
            <person name="Orvis J."/>
            <person name="Roemer T."/>
            <person name="Ronning C.M."/>
            <person name="Sundaram J.P."/>
            <person name="Sutton G."/>
            <person name="Turner G."/>
            <person name="Venter J.C."/>
            <person name="White O.R."/>
            <person name="Whitty B.R."/>
            <person name="Youngman P."/>
            <person name="Wolfe K.H."/>
            <person name="Goldman G.H."/>
            <person name="Wortman J.R."/>
            <person name="Jiang B."/>
            <person name="Denning D.W."/>
            <person name="Nierman W.C."/>
        </authorList>
    </citation>
    <scope>NUCLEOTIDE SEQUENCE [LARGE SCALE GENOMIC DNA]</scope>
    <source>
        <strain evidence="3">ATCC 1007 / CBS 513.65 / DSM 816 / NCTC 3887 / NRRL 1</strain>
    </source>
</reference>